<name>A0A974S3I3_9SPHN</name>
<protein>
    <submittedName>
        <fullName evidence="1">Uncharacterized protein</fullName>
    </submittedName>
</protein>
<sequence length="61" mass="6136">MKAAILLPLLTLAACGSTTDAPGTVTQGEADQLSDARVMLDANSVDANAVALEGKNKAPPQ</sequence>
<dbReference type="KEGG" id="sari:H5J25_10960"/>
<proteinExistence type="predicted"/>
<evidence type="ECO:0000313" key="2">
    <source>
        <dbReference type="Proteomes" id="UP000595894"/>
    </source>
</evidence>
<keyword evidence="2" id="KW-1185">Reference proteome</keyword>
<accession>A0A974S3I3</accession>
<evidence type="ECO:0000313" key="1">
    <source>
        <dbReference type="EMBL" id="QQV76075.1"/>
    </source>
</evidence>
<gene>
    <name evidence="1" type="ORF">H5J25_10960</name>
</gene>
<organism evidence="1 2">
    <name type="scientific">Sphingomonas aliaeris</name>
    <dbReference type="NCBI Taxonomy" id="2759526"/>
    <lineage>
        <taxon>Bacteria</taxon>
        <taxon>Pseudomonadati</taxon>
        <taxon>Pseudomonadota</taxon>
        <taxon>Alphaproteobacteria</taxon>
        <taxon>Sphingomonadales</taxon>
        <taxon>Sphingomonadaceae</taxon>
        <taxon>Sphingomonas</taxon>
    </lineage>
</organism>
<dbReference type="EMBL" id="CP061035">
    <property type="protein sequence ID" value="QQV76075.1"/>
    <property type="molecule type" value="Genomic_DNA"/>
</dbReference>
<dbReference type="RefSeq" id="WP_202090913.1">
    <property type="nucleotide sequence ID" value="NZ_CP061035.1"/>
</dbReference>
<dbReference type="AlphaFoldDB" id="A0A974S3I3"/>
<dbReference type="PROSITE" id="PS51257">
    <property type="entry name" value="PROKAR_LIPOPROTEIN"/>
    <property type="match status" value="1"/>
</dbReference>
<reference evidence="2" key="1">
    <citation type="submission" date="2020-09" db="EMBL/GenBank/DDBJ databases">
        <title>Sphingomonas sp., a new species isolated from pork steak.</title>
        <authorList>
            <person name="Heidler von Heilborn D."/>
        </authorList>
    </citation>
    <scope>NUCLEOTIDE SEQUENCE [LARGE SCALE GENOMIC DNA]</scope>
</reference>
<dbReference type="Proteomes" id="UP000595894">
    <property type="component" value="Chromosome"/>
</dbReference>